<sequence length="92" mass="10599">MLLAWVLLAILPFSFAAQLSDYETAMNDLIDTEKENWYDALSKRTNPIFTVPRPGKRHIFGYRLFKIPRTGRSLFGIKRGDNIQSKVPRTGK</sequence>
<protein>
    <submittedName>
        <fullName evidence="2">DgyrCDS1864</fullName>
    </submittedName>
</protein>
<feature type="chain" id="PRO_5029791184" evidence="1">
    <location>
        <begin position="17"/>
        <end position="92"/>
    </location>
</feature>
<keyword evidence="1" id="KW-0732">Signal</keyword>
<dbReference type="EMBL" id="CAJFCJ010000002">
    <property type="protein sequence ID" value="CAD5112649.1"/>
    <property type="molecule type" value="Genomic_DNA"/>
</dbReference>
<evidence type="ECO:0000313" key="2">
    <source>
        <dbReference type="EMBL" id="CAD5112649.1"/>
    </source>
</evidence>
<dbReference type="Proteomes" id="UP000549394">
    <property type="component" value="Unassembled WGS sequence"/>
</dbReference>
<gene>
    <name evidence="2" type="ORF">DGYR_LOCUS1755</name>
</gene>
<name>A0A7I8V9Y9_9ANNE</name>
<evidence type="ECO:0000256" key="1">
    <source>
        <dbReference type="SAM" id="SignalP"/>
    </source>
</evidence>
<reference evidence="2 3" key="1">
    <citation type="submission" date="2020-08" db="EMBL/GenBank/DDBJ databases">
        <authorList>
            <person name="Hejnol A."/>
        </authorList>
    </citation>
    <scope>NUCLEOTIDE SEQUENCE [LARGE SCALE GENOMIC DNA]</scope>
</reference>
<keyword evidence="3" id="KW-1185">Reference proteome</keyword>
<proteinExistence type="predicted"/>
<comment type="caution">
    <text evidence="2">The sequence shown here is derived from an EMBL/GenBank/DDBJ whole genome shotgun (WGS) entry which is preliminary data.</text>
</comment>
<feature type="signal peptide" evidence="1">
    <location>
        <begin position="1"/>
        <end position="16"/>
    </location>
</feature>
<organism evidence="2 3">
    <name type="scientific">Dimorphilus gyrociliatus</name>
    <dbReference type="NCBI Taxonomy" id="2664684"/>
    <lineage>
        <taxon>Eukaryota</taxon>
        <taxon>Metazoa</taxon>
        <taxon>Spiralia</taxon>
        <taxon>Lophotrochozoa</taxon>
        <taxon>Annelida</taxon>
        <taxon>Polychaeta</taxon>
        <taxon>Polychaeta incertae sedis</taxon>
        <taxon>Dinophilidae</taxon>
        <taxon>Dimorphilus</taxon>
    </lineage>
</organism>
<accession>A0A7I8V9Y9</accession>
<evidence type="ECO:0000313" key="3">
    <source>
        <dbReference type="Proteomes" id="UP000549394"/>
    </source>
</evidence>
<dbReference type="AlphaFoldDB" id="A0A7I8V9Y9"/>